<dbReference type="Proteomes" id="UP000789901">
    <property type="component" value="Unassembled WGS sequence"/>
</dbReference>
<accession>A0ABN7VF64</accession>
<keyword evidence="2" id="KW-1185">Reference proteome</keyword>
<reference evidence="1 2" key="1">
    <citation type="submission" date="2021-06" db="EMBL/GenBank/DDBJ databases">
        <authorList>
            <person name="Kallberg Y."/>
            <person name="Tangrot J."/>
            <person name="Rosling A."/>
        </authorList>
    </citation>
    <scope>NUCLEOTIDE SEQUENCE [LARGE SCALE GENOMIC DNA]</scope>
    <source>
        <strain evidence="1 2">120-4 pot B 10/14</strain>
    </source>
</reference>
<evidence type="ECO:0000313" key="2">
    <source>
        <dbReference type="Proteomes" id="UP000789901"/>
    </source>
</evidence>
<sequence>MFISDFNNYNANRKQIEFNKQIRNIILDKLVVSHQFLDIETGTDGVILDQKQPIRLKNTNARYSIYDIDLSVKHKQLLVNGKDIRTVIAQDLASSFLDHVVIFECSKRQTVFETENGTGWKLREGDRKAYNSKLDQYAVEAMATLSYYSYYNQ</sequence>
<organism evidence="1 2">
    <name type="scientific">Gigaspora margarita</name>
    <dbReference type="NCBI Taxonomy" id="4874"/>
    <lineage>
        <taxon>Eukaryota</taxon>
        <taxon>Fungi</taxon>
        <taxon>Fungi incertae sedis</taxon>
        <taxon>Mucoromycota</taxon>
        <taxon>Glomeromycotina</taxon>
        <taxon>Glomeromycetes</taxon>
        <taxon>Diversisporales</taxon>
        <taxon>Gigasporaceae</taxon>
        <taxon>Gigaspora</taxon>
    </lineage>
</organism>
<evidence type="ECO:0000313" key="1">
    <source>
        <dbReference type="EMBL" id="CAG8765814.1"/>
    </source>
</evidence>
<name>A0ABN7VF64_GIGMA</name>
<proteinExistence type="predicted"/>
<comment type="caution">
    <text evidence="1">The sequence shown here is derived from an EMBL/GenBank/DDBJ whole genome shotgun (WGS) entry which is preliminary data.</text>
</comment>
<protein>
    <submittedName>
        <fullName evidence="1">40157_t:CDS:1</fullName>
    </submittedName>
</protein>
<gene>
    <name evidence="1" type="ORF">GMARGA_LOCUS18003</name>
</gene>
<dbReference type="EMBL" id="CAJVQB010014004">
    <property type="protein sequence ID" value="CAG8765814.1"/>
    <property type="molecule type" value="Genomic_DNA"/>
</dbReference>